<reference evidence="2" key="2">
    <citation type="submission" date="2015-01" db="EMBL/GenBank/DDBJ databases">
        <title>Evolutionary Origins and Diversification of the Mycorrhizal Mutualists.</title>
        <authorList>
            <consortium name="DOE Joint Genome Institute"/>
            <consortium name="Mycorrhizal Genomics Consortium"/>
            <person name="Kohler A."/>
            <person name="Kuo A."/>
            <person name="Nagy L.G."/>
            <person name="Floudas D."/>
            <person name="Copeland A."/>
            <person name="Barry K.W."/>
            <person name="Cichocki N."/>
            <person name="Veneault-Fourrey C."/>
            <person name="LaButti K."/>
            <person name="Lindquist E.A."/>
            <person name="Lipzen A."/>
            <person name="Lundell T."/>
            <person name="Morin E."/>
            <person name="Murat C."/>
            <person name="Riley R."/>
            <person name="Ohm R."/>
            <person name="Sun H."/>
            <person name="Tunlid A."/>
            <person name="Henrissat B."/>
            <person name="Grigoriev I.V."/>
            <person name="Hibbett D.S."/>
            <person name="Martin F."/>
        </authorList>
    </citation>
    <scope>NUCLEOTIDE SEQUENCE [LARGE SCALE GENOMIC DNA]</scope>
    <source>
        <strain evidence="2">441</strain>
    </source>
</reference>
<evidence type="ECO:0000313" key="2">
    <source>
        <dbReference type="Proteomes" id="UP000054018"/>
    </source>
</evidence>
<sequence>MVTAQGSGRRFPGTSQTPAGIELYTNAGLPANQPSAHRCALLRSCFSIAGQDMKLCYVGTTLQGKQTLVIYYAVNHPAFKSPKDRE</sequence>
<evidence type="ECO:0000313" key="1">
    <source>
        <dbReference type="EMBL" id="KIK16889.1"/>
    </source>
</evidence>
<reference evidence="1 2" key="1">
    <citation type="submission" date="2014-04" db="EMBL/GenBank/DDBJ databases">
        <authorList>
            <consortium name="DOE Joint Genome Institute"/>
            <person name="Kuo A."/>
            <person name="Kohler A."/>
            <person name="Costa M.D."/>
            <person name="Nagy L.G."/>
            <person name="Floudas D."/>
            <person name="Copeland A."/>
            <person name="Barry K.W."/>
            <person name="Cichocki N."/>
            <person name="Veneault-Fourrey C."/>
            <person name="LaButti K."/>
            <person name="Lindquist E.A."/>
            <person name="Lipzen A."/>
            <person name="Lundell T."/>
            <person name="Morin E."/>
            <person name="Murat C."/>
            <person name="Sun H."/>
            <person name="Tunlid A."/>
            <person name="Henrissat B."/>
            <person name="Grigoriev I.V."/>
            <person name="Hibbett D.S."/>
            <person name="Martin F."/>
            <person name="Nordberg H.P."/>
            <person name="Cantor M.N."/>
            <person name="Hua S.X."/>
        </authorList>
    </citation>
    <scope>NUCLEOTIDE SEQUENCE [LARGE SCALE GENOMIC DNA]</scope>
    <source>
        <strain evidence="1 2">441</strain>
    </source>
</reference>
<protein>
    <submittedName>
        <fullName evidence="1">Uncharacterized protein</fullName>
    </submittedName>
</protein>
<dbReference type="HOGENOM" id="CLU_2498696_0_0_1"/>
<keyword evidence="2" id="KW-1185">Reference proteome</keyword>
<dbReference type="EMBL" id="KN833844">
    <property type="protein sequence ID" value="KIK16889.1"/>
    <property type="molecule type" value="Genomic_DNA"/>
</dbReference>
<dbReference type="Proteomes" id="UP000054018">
    <property type="component" value="Unassembled WGS sequence"/>
</dbReference>
<proteinExistence type="predicted"/>
<gene>
    <name evidence="1" type="ORF">PISMIDRAFT_249097</name>
</gene>
<accession>A0A0C9YSG2</accession>
<dbReference type="AlphaFoldDB" id="A0A0C9YSG2"/>
<name>A0A0C9YSG2_9AGAM</name>
<organism evidence="1 2">
    <name type="scientific">Pisolithus microcarpus 441</name>
    <dbReference type="NCBI Taxonomy" id="765257"/>
    <lineage>
        <taxon>Eukaryota</taxon>
        <taxon>Fungi</taxon>
        <taxon>Dikarya</taxon>
        <taxon>Basidiomycota</taxon>
        <taxon>Agaricomycotina</taxon>
        <taxon>Agaricomycetes</taxon>
        <taxon>Agaricomycetidae</taxon>
        <taxon>Boletales</taxon>
        <taxon>Sclerodermatineae</taxon>
        <taxon>Pisolithaceae</taxon>
        <taxon>Pisolithus</taxon>
    </lineage>
</organism>